<dbReference type="Proteomes" id="UP000187203">
    <property type="component" value="Unassembled WGS sequence"/>
</dbReference>
<organism evidence="2 3">
    <name type="scientific">Corchorus olitorius</name>
    <dbReference type="NCBI Taxonomy" id="93759"/>
    <lineage>
        <taxon>Eukaryota</taxon>
        <taxon>Viridiplantae</taxon>
        <taxon>Streptophyta</taxon>
        <taxon>Embryophyta</taxon>
        <taxon>Tracheophyta</taxon>
        <taxon>Spermatophyta</taxon>
        <taxon>Magnoliopsida</taxon>
        <taxon>eudicotyledons</taxon>
        <taxon>Gunneridae</taxon>
        <taxon>Pentapetalae</taxon>
        <taxon>rosids</taxon>
        <taxon>malvids</taxon>
        <taxon>Malvales</taxon>
        <taxon>Malvaceae</taxon>
        <taxon>Grewioideae</taxon>
        <taxon>Apeibeae</taxon>
        <taxon>Corchorus</taxon>
    </lineage>
</organism>
<evidence type="ECO:0000313" key="2">
    <source>
        <dbReference type="EMBL" id="OMP08399.1"/>
    </source>
</evidence>
<evidence type="ECO:0000313" key="3">
    <source>
        <dbReference type="Proteomes" id="UP000187203"/>
    </source>
</evidence>
<dbReference type="EMBL" id="AWUE01012743">
    <property type="protein sequence ID" value="OMP08399.1"/>
    <property type="molecule type" value="Genomic_DNA"/>
</dbReference>
<name>A0A1R3KMW3_9ROSI</name>
<feature type="region of interest" description="Disordered" evidence="1">
    <location>
        <begin position="18"/>
        <end position="43"/>
    </location>
</feature>
<comment type="caution">
    <text evidence="2">The sequence shown here is derived from an EMBL/GenBank/DDBJ whole genome shotgun (WGS) entry which is preliminary data.</text>
</comment>
<dbReference type="AlphaFoldDB" id="A0A1R3KMW3"/>
<protein>
    <submittedName>
        <fullName evidence="2">Uncharacterized protein</fullName>
    </submittedName>
</protein>
<sequence length="43" mass="4885">MEKKIGCRSPIKTLTKAARSNESSNHWRPIGDRPQDIIMTSET</sequence>
<evidence type="ECO:0000256" key="1">
    <source>
        <dbReference type="SAM" id="MobiDB-lite"/>
    </source>
</evidence>
<reference evidence="3" key="1">
    <citation type="submission" date="2013-09" db="EMBL/GenBank/DDBJ databases">
        <title>Corchorus olitorius genome sequencing.</title>
        <authorList>
            <person name="Alam M."/>
            <person name="Haque M.S."/>
            <person name="Islam M.S."/>
            <person name="Emdad E.M."/>
            <person name="Islam M.M."/>
            <person name="Ahmed B."/>
            <person name="Halim A."/>
            <person name="Hossen Q.M.M."/>
            <person name="Hossain M.Z."/>
            <person name="Ahmed R."/>
            <person name="Khan M.M."/>
            <person name="Islam R."/>
            <person name="Rashid M.M."/>
            <person name="Khan S.A."/>
            <person name="Rahman M.S."/>
            <person name="Alam M."/>
            <person name="Yahiya A.S."/>
            <person name="Khan M.S."/>
            <person name="Azam M.S."/>
            <person name="Haque T."/>
            <person name="Lashkar M.Z.H."/>
            <person name="Akhand A.I."/>
            <person name="Morshed G."/>
            <person name="Roy S."/>
            <person name="Uddin K.S."/>
            <person name="Rabeya T."/>
            <person name="Hossain A.S."/>
            <person name="Chowdhury A."/>
            <person name="Snigdha A.R."/>
            <person name="Mortoza M.S."/>
            <person name="Matin S.A."/>
            <person name="Hoque S.M.E."/>
            <person name="Islam M.K."/>
            <person name="Roy D.K."/>
            <person name="Haider R."/>
            <person name="Moosa M.M."/>
            <person name="Elias S.M."/>
            <person name="Hasan A.M."/>
            <person name="Jahan S."/>
            <person name="Shafiuddin M."/>
            <person name="Mahmood N."/>
            <person name="Shommy N.S."/>
        </authorList>
    </citation>
    <scope>NUCLEOTIDE SEQUENCE [LARGE SCALE GENOMIC DNA]</scope>
    <source>
        <strain evidence="3">cv. O-4</strain>
    </source>
</reference>
<proteinExistence type="predicted"/>
<keyword evidence="3" id="KW-1185">Reference proteome</keyword>
<accession>A0A1R3KMW3</accession>
<gene>
    <name evidence="2" type="ORF">COLO4_06513</name>
</gene>